<dbReference type="PANTHER" id="PTHR10681:SF171">
    <property type="entry name" value="PEROXIREDOXIN 4"/>
    <property type="match status" value="1"/>
</dbReference>
<feature type="signal peptide" evidence="8">
    <location>
        <begin position="1"/>
        <end position="32"/>
    </location>
</feature>
<dbReference type="Gene3D" id="3.40.30.10">
    <property type="entry name" value="Glutaredoxin"/>
    <property type="match status" value="1"/>
</dbReference>
<dbReference type="PROSITE" id="PS51352">
    <property type="entry name" value="THIOREDOXIN_2"/>
    <property type="match status" value="1"/>
</dbReference>
<keyword evidence="10" id="KW-1185">Reference proteome</keyword>
<dbReference type="GO" id="GO:0045454">
    <property type="term" value="P:cell redox homeostasis"/>
    <property type="evidence" value="ECO:0007669"/>
    <property type="project" value="TreeGrafter"/>
</dbReference>
<gene>
    <name evidence="11" type="primary">prdx4</name>
</gene>
<evidence type="ECO:0000256" key="5">
    <source>
        <dbReference type="ARBA" id="ARBA00023002"/>
    </source>
</evidence>
<evidence type="ECO:0000256" key="3">
    <source>
        <dbReference type="ARBA" id="ARBA00022559"/>
    </source>
</evidence>
<feature type="domain" description="Thioredoxin" evidence="9">
    <location>
        <begin position="71"/>
        <end position="219"/>
    </location>
</feature>
<keyword evidence="3" id="KW-0575">Peroxidase</keyword>
<keyword evidence="4" id="KW-0049">Antioxidant</keyword>
<organism evidence="10 11">
    <name type="scientific">Clupea harengus</name>
    <name type="common">Atlantic herring</name>
    <dbReference type="NCBI Taxonomy" id="7950"/>
    <lineage>
        <taxon>Eukaryota</taxon>
        <taxon>Metazoa</taxon>
        <taxon>Chordata</taxon>
        <taxon>Craniata</taxon>
        <taxon>Vertebrata</taxon>
        <taxon>Euteleostomi</taxon>
        <taxon>Actinopterygii</taxon>
        <taxon>Neopterygii</taxon>
        <taxon>Teleostei</taxon>
        <taxon>Clupei</taxon>
        <taxon>Clupeiformes</taxon>
        <taxon>Clupeoidei</taxon>
        <taxon>Clupeidae</taxon>
        <taxon>Clupea</taxon>
    </lineage>
</organism>
<evidence type="ECO:0000256" key="2">
    <source>
        <dbReference type="ARBA" id="ARBA00013017"/>
    </source>
</evidence>
<sequence>MEDVQRCETFLQTRSLRVCVCGLLLLLDAVLSSQDSANGKQECYNYASGHVYPGEAFRVPVSDHSLHLSKAKISKPAPHWEGTAVISGEFKDLKLSDYKGKYLVFFFYPLDFTFVCPTEIIAFSDRVQEFRAINAEVVACSVDSQFTHLAWINTPRKQGGLGPMKIPLLSDLTHQISKDYGVYLEDQGHTLRYTHTHTHTHTLTPSDQQILRSLPTHSFTHASVSAFTVCPAGWKPGSDTIIPDPSGKLKYFDKLN</sequence>
<dbReference type="KEGG" id="char:105904605"/>
<keyword evidence="6" id="KW-0676">Redox-active center</keyword>
<evidence type="ECO:0000256" key="7">
    <source>
        <dbReference type="ARBA" id="ARBA00049091"/>
    </source>
</evidence>
<evidence type="ECO:0000256" key="8">
    <source>
        <dbReference type="SAM" id="SignalP"/>
    </source>
</evidence>
<evidence type="ECO:0000256" key="4">
    <source>
        <dbReference type="ARBA" id="ARBA00022862"/>
    </source>
</evidence>
<accession>A0A6P8FLP1</accession>
<feature type="chain" id="PRO_5028264747" description="thioredoxin-dependent peroxiredoxin" evidence="8">
    <location>
        <begin position="33"/>
        <end position="256"/>
    </location>
</feature>
<dbReference type="CDD" id="cd03015">
    <property type="entry name" value="PRX_Typ2cys"/>
    <property type="match status" value="1"/>
</dbReference>
<dbReference type="GO" id="GO:0005829">
    <property type="term" value="C:cytosol"/>
    <property type="evidence" value="ECO:0007669"/>
    <property type="project" value="TreeGrafter"/>
</dbReference>
<evidence type="ECO:0000313" key="11">
    <source>
        <dbReference type="RefSeq" id="XP_031427129.1"/>
    </source>
</evidence>
<comment type="similarity">
    <text evidence="1">Belongs to the peroxiredoxin family. AhpC/Prx1 subfamily.</text>
</comment>
<dbReference type="Proteomes" id="UP000515152">
    <property type="component" value="Chromosome 8"/>
</dbReference>
<dbReference type="GO" id="GO:0008379">
    <property type="term" value="F:thioredoxin peroxidase activity"/>
    <property type="evidence" value="ECO:0007669"/>
    <property type="project" value="TreeGrafter"/>
</dbReference>
<dbReference type="Pfam" id="PF00578">
    <property type="entry name" value="AhpC-TSA"/>
    <property type="match status" value="1"/>
</dbReference>
<keyword evidence="5" id="KW-0560">Oxidoreductase</keyword>
<dbReference type="GO" id="GO:0005783">
    <property type="term" value="C:endoplasmic reticulum"/>
    <property type="evidence" value="ECO:0007669"/>
    <property type="project" value="TreeGrafter"/>
</dbReference>
<dbReference type="CTD" id="10549"/>
<evidence type="ECO:0000256" key="6">
    <source>
        <dbReference type="ARBA" id="ARBA00023284"/>
    </source>
</evidence>
<dbReference type="InterPro" id="IPR050217">
    <property type="entry name" value="Peroxiredoxin"/>
</dbReference>
<dbReference type="GO" id="GO:0042744">
    <property type="term" value="P:hydrogen peroxide catabolic process"/>
    <property type="evidence" value="ECO:0007669"/>
    <property type="project" value="TreeGrafter"/>
</dbReference>
<protein>
    <recommendedName>
        <fullName evidence="2">thioredoxin-dependent peroxiredoxin</fullName>
        <ecNumber evidence="2">1.11.1.24</ecNumber>
    </recommendedName>
</protein>
<dbReference type="EC" id="1.11.1.24" evidence="2"/>
<dbReference type="RefSeq" id="XP_031427129.1">
    <property type="nucleotide sequence ID" value="XM_031571269.2"/>
</dbReference>
<dbReference type="InterPro" id="IPR036249">
    <property type="entry name" value="Thioredoxin-like_sf"/>
</dbReference>
<dbReference type="InterPro" id="IPR013766">
    <property type="entry name" value="Thioredoxin_domain"/>
</dbReference>
<dbReference type="InterPro" id="IPR019479">
    <property type="entry name" value="Peroxiredoxin_C"/>
</dbReference>
<dbReference type="OrthoDB" id="185659at2759"/>
<dbReference type="GeneID" id="105904605"/>
<proteinExistence type="inferred from homology"/>
<evidence type="ECO:0000313" key="10">
    <source>
        <dbReference type="Proteomes" id="UP000515152"/>
    </source>
</evidence>
<keyword evidence="8" id="KW-0732">Signal</keyword>
<reference evidence="11" key="1">
    <citation type="submission" date="2025-08" db="UniProtKB">
        <authorList>
            <consortium name="RefSeq"/>
        </authorList>
    </citation>
    <scope>IDENTIFICATION</scope>
</reference>
<dbReference type="InterPro" id="IPR000866">
    <property type="entry name" value="AhpC/TSA"/>
</dbReference>
<comment type="catalytic activity">
    <reaction evidence="7">
        <text>a hydroperoxide + [thioredoxin]-dithiol = an alcohol + [thioredoxin]-disulfide + H2O</text>
        <dbReference type="Rhea" id="RHEA:62620"/>
        <dbReference type="Rhea" id="RHEA-COMP:10698"/>
        <dbReference type="Rhea" id="RHEA-COMP:10700"/>
        <dbReference type="ChEBI" id="CHEBI:15377"/>
        <dbReference type="ChEBI" id="CHEBI:29950"/>
        <dbReference type="ChEBI" id="CHEBI:30879"/>
        <dbReference type="ChEBI" id="CHEBI:35924"/>
        <dbReference type="ChEBI" id="CHEBI:50058"/>
        <dbReference type="EC" id="1.11.1.24"/>
    </reaction>
</comment>
<evidence type="ECO:0000256" key="1">
    <source>
        <dbReference type="ARBA" id="ARBA00009796"/>
    </source>
</evidence>
<dbReference type="AlphaFoldDB" id="A0A6P8FLP1"/>
<dbReference type="GO" id="GO:0033554">
    <property type="term" value="P:cellular response to stress"/>
    <property type="evidence" value="ECO:0007669"/>
    <property type="project" value="TreeGrafter"/>
</dbReference>
<name>A0A6P8FLP1_CLUHA</name>
<dbReference type="Pfam" id="PF10417">
    <property type="entry name" value="1-cysPrx_C"/>
    <property type="match status" value="1"/>
</dbReference>
<evidence type="ECO:0000259" key="9">
    <source>
        <dbReference type="PROSITE" id="PS51352"/>
    </source>
</evidence>
<dbReference type="PANTHER" id="PTHR10681">
    <property type="entry name" value="THIOREDOXIN PEROXIDASE"/>
    <property type="match status" value="1"/>
</dbReference>
<dbReference type="SUPFAM" id="SSF52833">
    <property type="entry name" value="Thioredoxin-like"/>
    <property type="match status" value="1"/>
</dbReference>
<dbReference type="GO" id="GO:0006979">
    <property type="term" value="P:response to oxidative stress"/>
    <property type="evidence" value="ECO:0007669"/>
    <property type="project" value="TreeGrafter"/>
</dbReference>